<dbReference type="InterPro" id="IPR015590">
    <property type="entry name" value="Aldehyde_DH_dom"/>
</dbReference>
<dbReference type="CDD" id="cd07149">
    <property type="entry name" value="ALDH_y4uC"/>
    <property type="match status" value="1"/>
</dbReference>
<feature type="domain" description="Aldehyde dehydrogenase" evidence="3">
    <location>
        <begin position="17"/>
        <end position="470"/>
    </location>
</feature>
<accession>A0ABW5R4W6</accession>
<dbReference type="Pfam" id="PF00171">
    <property type="entry name" value="Aldedh"/>
    <property type="match status" value="1"/>
</dbReference>
<keyword evidence="2" id="KW-0560">Oxidoreductase</keyword>
<comment type="caution">
    <text evidence="4">The sequence shown here is derived from an EMBL/GenBank/DDBJ whole genome shotgun (WGS) entry which is preliminary data.</text>
</comment>
<evidence type="ECO:0000313" key="4">
    <source>
        <dbReference type="EMBL" id="MFD2663527.1"/>
    </source>
</evidence>
<dbReference type="Gene3D" id="3.40.605.10">
    <property type="entry name" value="Aldehyde Dehydrogenase, Chain A, domain 1"/>
    <property type="match status" value="1"/>
</dbReference>
<keyword evidence="5" id="KW-1185">Reference proteome</keyword>
<dbReference type="Proteomes" id="UP001597493">
    <property type="component" value="Unassembled WGS sequence"/>
</dbReference>
<dbReference type="EMBL" id="JBHUMY010000043">
    <property type="protein sequence ID" value="MFD2663527.1"/>
    <property type="molecule type" value="Genomic_DNA"/>
</dbReference>
<comment type="similarity">
    <text evidence="1">Belongs to the aldehyde dehydrogenase family.</text>
</comment>
<dbReference type="PANTHER" id="PTHR42991:SF1">
    <property type="entry name" value="ALDEHYDE DEHYDROGENASE"/>
    <property type="match status" value="1"/>
</dbReference>
<evidence type="ECO:0000256" key="1">
    <source>
        <dbReference type="ARBA" id="ARBA00009986"/>
    </source>
</evidence>
<protein>
    <submittedName>
        <fullName evidence="4">Aldehyde dehydrogenase family protein</fullName>
    </submittedName>
</protein>
<reference evidence="5" key="1">
    <citation type="journal article" date="2019" name="Int. J. Syst. Evol. Microbiol.">
        <title>The Global Catalogue of Microorganisms (GCM) 10K type strain sequencing project: providing services to taxonomists for standard genome sequencing and annotation.</title>
        <authorList>
            <consortium name="The Broad Institute Genomics Platform"/>
            <consortium name="The Broad Institute Genome Sequencing Center for Infectious Disease"/>
            <person name="Wu L."/>
            <person name="Ma J."/>
        </authorList>
    </citation>
    <scope>NUCLEOTIDE SEQUENCE [LARGE SCALE GENOMIC DNA]</scope>
    <source>
        <strain evidence="5">TISTR 1827</strain>
    </source>
</reference>
<evidence type="ECO:0000259" key="3">
    <source>
        <dbReference type="Pfam" id="PF00171"/>
    </source>
</evidence>
<evidence type="ECO:0000256" key="2">
    <source>
        <dbReference type="ARBA" id="ARBA00023002"/>
    </source>
</evidence>
<name>A0ABW5R4W6_9BACL</name>
<dbReference type="InterPro" id="IPR016162">
    <property type="entry name" value="Ald_DH_N"/>
</dbReference>
<dbReference type="InterPro" id="IPR016163">
    <property type="entry name" value="Ald_DH_C"/>
</dbReference>
<dbReference type="InterPro" id="IPR016161">
    <property type="entry name" value="Ald_DH/histidinol_DH"/>
</dbReference>
<sequence length="474" mass="51318">MERYDLWIGGEWRKAKRYEPLYAPYGGRLLAEVAMADAEEAEVAIVSAHEAYQSFKHMPAYKRADILYRAAELLAERSEACVRLLVQEAAKPIRAARGEIARTIETYRFAAEAAKAVAGEQVPMDAAAGGAGRLGFTVKTPIGVVTAITPFNFPFNLVAHKVGPAIAAGNTIVLKPAEQTPLSALFLAELFREAGLPDGVLNIVPGYGAELSEILTTDPRVKGVTFTGSPEVGRIIHRQAGLRKVTLELGSNSALIVDEGADVASIVDRCVEGAFVYNGQVCISLQRIYAHRSLYGEFVERFVERAGKLQSGAPEEESTDITPLISRKAWERVTGWIDEAVREGAELRCGGAEPERNIALPTVLTGANPSSKVVAEEVFGPVVTIAPYDTLEEAVAAVNDSRYGLHAGIFTPRIDRAFCAAQHIDAGGVIVNDIPTFRTDQIPYGGRKDSGIGREGVRYAVEEQMEIKFISFKL</sequence>
<dbReference type="SUPFAM" id="SSF53720">
    <property type="entry name" value="ALDH-like"/>
    <property type="match status" value="1"/>
</dbReference>
<proteinExistence type="inferred from homology"/>
<dbReference type="RefSeq" id="WP_379279704.1">
    <property type="nucleotide sequence ID" value="NZ_JBHUGT010000011.1"/>
</dbReference>
<organism evidence="4 5">
    <name type="scientific">Paenibacillus thailandensis</name>
    <dbReference type="NCBI Taxonomy" id="393250"/>
    <lineage>
        <taxon>Bacteria</taxon>
        <taxon>Bacillati</taxon>
        <taxon>Bacillota</taxon>
        <taxon>Bacilli</taxon>
        <taxon>Bacillales</taxon>
        <taxon>Paenibacillaceae</taxon>
        <taxon>Paenibacillus</taxon>
    </lineage>
</organism>
<dbReference type="InterPro" id="IPR051020">
    <property type="entry name" value="ALDH-related_metabolic_enz"/>
</dbReference>
<evidence type="ECO:0000313" key="5">
    <source>
        <dbReference type="Proteomes" id="UP001597493"/>
    </source>
</evidence>
<dbReference type="PANTHER" id="PTHR42991">
    <property type="entry name" value="ALDEHYDE DEHYDROGENASE"/>
    <property type="match status" value="1"/>
</dbReference>
<dbReference type="Gene3D" id="3.40.309.10">
    <property type="entry name" value="Aldehyde Dehydrogenase, Chain A, domain 2"/>
    <property type="match status" value="1"/>
</dbReference>
<gene>
    <name evidence="4" type="ORF">ACFSW5_25130</name>
</gene>